<comment type="caution">
    <text evidence="1">The sequence shown here is derived from an EMBL/GenBank/DDBJ whole genome shotgun (WGS) entry which is preliminary data.</text>
</comment>
<proteinExistence type="predicted"/>
<organism evidence="1 2">
    <name type="scientific">Bacteroides fragilis</name>
    <dbReference type="NCBI Taxonomy" id="817"/>
    <lineage>
        <taxon>Bacteria</taxon>
        <taxon>Pseudomonadati</taxon>
        <taxon>Bacteroidota</taxon>
        <taxon>Bacteroidia</taxon>
        <taxon>Bacteroidales</taxon>
        <taxon>Bacteroidaceae</taxon>
        <taxon>Bacteroides</taxon>
    </lineage>
</organism>
<name>A0A642KTX6_BACFG</name>
<dbReference type="AlphaFoldDB" id="A0A642KTX6"/>
<evidence type="ECO:0000313" key="1">
    <source>
        <dbReference type="EMBL" id="KAA5177212.1"/>
    </source>
</evidence>
<sequence>MSVIMVLSAYAQKSTSIKAFEYPDYLCPNPYTGKPIYGGNTLEISYSEKKNSYGIDFRYGYIRYMINLTYKGMDNGRYVYTGFEIGNMAEVIVMTSTKLSRFLDNYGQMQNERFEKDKLIEIHIGSSGSLSVYPIKDTPENRKKIEEKINKQEVENIAQNNLEELYPYGVQVLQDSLKQQVVKEFFDNGGEVKSFNLQPYSFHTYVAVIDTNKQVTVIQKDEVILNTKLQDEQLHGEIDYKPLSMEGKTAKVINGKVFFSMTFHPELNIKEHRGKVIYDKHGFSYFENTKVSYAAPNQFTPMEDMKKMIENSIAKKGEYFLYWETLDNRLVYLSYKRMGTGVFKVHEPVEVYSIYK</sequence>
<dbReference type="EMBL" id="VWAW01000003">
    <property type="protein sequence ID" value="KAA5177212.1"/>
    <property type="molecule type" value="Genomic_DNA"/>
</dbReference>
<reference evidence="1 2" key="1">
    <citation type="journal article" date="2019" name="Nat. Med.">
        <title>A library of human gut bacterial isolates paired with longitudinal multiomics data enables mechanistic microbiome research.</title>
        <authorList>
            <person name="Poyet M."/>
            <person name="Groussin M."/>
            <person name="Gibbons S.M."/>
            <person name="Avila-Pacheco J."/>
            <person name="Jiang X."/>
            <person name="Kearney S.M."/>
            <person name="Perrotta A.R."/>
            <person name="Berdy B."/>
            <person name="Zhao S."/>
            <person name="Lieberman T.D."/>
            <person name="Swanson P.K."/>
            <person name="Smith M."/>
            <person name="Roesemann S."/>
            <person name="Alexander J.E."/>
            <person name="Rich S.A."/>
            <person name="Livny J."/>
            <person name="Vlamakis H."/>
            <person name="Clish C."/>
            <person name="Bullock K."/>
            <person name="Deik A."/>
            <person name="Scott J."/>
            <person name="Pierce K.A."/>
            <person name="Xavier R.J."/>
            <person name="Alm E.J."/>
        </authorList>
    </citation>
    <scope>NUCLEOTIDE SEQUENCE [LARGE SCALE GENOMIC DNA]</scope>
    <source>
        <strain evidence="1 2">BIOML-A7</strain>
    </source>
</reference>
<dbReference type="Proteomes" id="UP000436803">
    <property type="component" value="Unassembled WGS sequence"/>
</dbReference>
<protein>
    <submittedName>
        <fullName evidence="1">Uncharacterized protein</fullName>
    </submittedName>
</protein>
<evidence type="ECO:0000313" key="2">
    <source>
        <dbReference type="Proteomes" id="UP000436803"/>
    </source>
</evidence>
<gene>
    <name evidence="1" type="ORF">F2Z29_05570</name>
</gene>
<accession>A0A642KTX6</accession>